<name>C7LZ34_ACIFD</name>
<dbReference type="STRING" id="525909.Afer_1057"/>
<dbReference type="InterPro" id="IPR002347">
    <property type="entry name" value="SDR_fam"/>
</dbReference>
<accession>C7LZ34</accession>
<keyword evidence="4" id="KW-1185">Reference proteome</keyword>
<proteinExistence type="inferred from homology"/>
<dbReference type="Proteomes" id="UP000000771">
    <property type="component" value="Chromosome"/>
</dbReference>
<dbReference type="KEGG" id="afo:Afer_1057"/>
<dbReference type="PANTHER" id="PTHR43639">
    <property type="entry name" value="OXIDOREDUCTASE, SHORT-CHAIN DEHYDROGENASE/REDUCTASE FAMILY (AFU_ORTHOLOGUE AFUA_5G02870)"/>
    <property type="match status" value="1"/>
</dbReference>
<keyword evidence="2" id="KW-0560">Oxidoreductase</keyword>
<evidence type="ECO:0000313" key="3">
    <source>
        <dbReference type="EMBL" id="ACU53992.1"/>
    </source>
</evidence>
<dbReference type="InterPro" id="IPR036291">
    <property type="entry name" value="NAD(P)-bd_dom_sf"/>
</dbReference>
<reference evidence="3 4" key="1">
    <citation type="journal article" date="2009" name="Stand. Genomic Sci.">
        <title>Complete genome sequence of Acidimicrobium ferrooxidans type strain (ICP).</title>
        <authorList>
            <person name="Clum A."/>
            <person name="Nolan M."/>
            <person name="Lang E."/>
            <person name="Glavina Del Rio T."/>
            <person name="Tice H."/>
            <person name="Copeland A."/>
            <person name="Cheng J.F."/>
            <person name="Lucas S."/>
            <person name="Chen F."/>
            <person name="Bruce D."/>
            <person name="Goodwin L."/>
            <person name="Pitluck S."/>
            <person name="Ivanova N."/>
            <person name="Mavrommatis K."/>
            <person name="Mikhailova N."/>
            <person name="Pati A."/>
            <person name="Chen A."/>
            <person name="Palaniappan K."/>
            <person name="Goker M."/>
            <person name="Spring S."/>
            <person name="Land M."/>
            <person name="Hauser L."/>
            <person name="Chang Y.J."/>
            <person name="Jeffries C.C."/>
            <person name="Chain P."/>
            <person name="Bristow J."/>
            <person name="Eisen J.A."/>
            <person name="Markowitz V."/>
            <person name="Hugenholtz P."/>
            <person name="Kyrpides N.C."/>
            <person name="Klenk H.P."/>
            <person name="Lapidus A."/>
        </authorList>
    </citation>
    <scope>NUCLEOTIDE SEQUENCE [LARGE SCALE GENOMIC DNA]</scope>
    <source>
        <strain evidence="4">DSM 10331 / JCM 15462 / NBRC 103882 / ICP</strain>
    </source>
</reference>
<protein>
    <submittedName>
        <fullName evidence="3">Short-chain dehydrogenase/reductase SDR</fullName>
    </submittedName>
</protein>
<evidence type="ECO:0000256" key="1">
    <source>
        <dbReference type="ARBA" id="ARBA00006484"/>
    </source>
</evidence>
<gene>
    <name evidence="3" type="ordered locus">Afer_1057</name>
</gene>
<dbReference type="HOGENOM" id="CLU_010194_1_3_11"/>
<dbReference type="EMBL" id="CP001631">
    <property type="protein sequence ID" value="ACU53992.1"/>
    <property type="molecule type" value="Genomic_DNA"/>
</dbReference>
<evidence type="ECO:0000313" key="4">
    <source>
        <dbReference type="Proteomes" id="UP000000771"/>
    </source>
</evidence>
<comment type="similarity">
    <text evidence="1">Belongs to the short-chain dehydrogenases/reductases (SDR) family.</text>
</comment>
<dbReference type="eggNOG" id="COG0623">
    <property type="taxonomic scope" value="Bacteria"/>
</dbReference>
<organism evidence="3 4">
    <name type="scientific">Acidimicrobium ferrooxidans (strain DSM 10331 / JCM 15462 / NBRC 103882 / ICP)</name>
    <dbReference type="NCBI Taxonomy" id="525909"/>
    <lineage>
        <taxon>Bacteria</taxon>
        <taxon>Bacillati</taxon>
        <taxon>Actinomycetota</taxon>
        <taxon>Acidimicrobiia</taxon>
        <taxon>Acidimicrobiales</taxon>
        <taxon>Acidimicrobiaceae</taxon>
        <taxon>Acidimicrobium</taxon>
    </lineage>
</organism>
<sequence>MPNRAVEDRWAVVTGASSVIGLEVARSLSEIGYSLILQGARHANALELLADELGSRGRRPVVVRANLASERGVDHLMATIRERTSHLDALCWLAAAGVMRPVSALSLHHLEWTFRVTAGSFAVVTAGLRPRVSIAVSSLGSQRIAPEYAAIGAAKSALETLVRYLAVELAPASSVFGLRVGLIDTPAARRLSRYEELEALLRRRAPMGRLVTPEDVAAAVVTMVTEMSSMASGSFLTVDGGVGLVL</sequence>
<dbReference type="AlphaFoldDB" id="C7LZ34"/>
<evidence type="ECO:0000256" key="2">
    <source>
        <dbReference type="ARBA" id="ARBA00023002"/>
    </source>
</evidence>
<dbReference type="PANTHER" id="PTHR43639:SF1">
    <property type="entry name" value="SHORT-CHAIN DEHYDROGENASE_REDUCTASE FAMILY PROTEIN"/>
    <property type="match status" value="1"/>
</dbReference>
<dbReference type="Gene3D" id="3.40.50.720">
    <property type="entry name" value="NAD(P)-binding Rossmann-like Domain"/>
    <property type="match status" value="1"/>
</dbReference>
<dbReference type="SUPFAM" id="SSF51735">
    <property type="entry name" value="NAD(P)-binding Rossmann-fold domains"/>
    <property type="match status" value="1"/>
</dbReference>
<dbReference type="PRINTS" id="PR00081">
    <property type="entry name" value="GDHRDH"/>
</dbReference>
<dbReference type="GO" id="GO:0016491">
    <property type="term" value="F:oxidoreductase activity"/>
    <property type="evidence" value="ECO:0007669"/>
    <property type="project" value="UniProtKB-KW"/>
</dbReference>
<dbReference type="Pfam" id="PF13561">
    <property type="entry name" value="adh_short_C2"/>
    <property type="match status" value="1"/>
</dbReference>